<dbReference type="AlphaFoldDB" id="M3ZR80"/>
<sequence length="372" mass="41194">MTEMKCVVFWGVVTFFWTLCGGDRDVSCVFSQVCILPCSFQPADGPAVHWTQLAAAEPAVHSYYDGRDRVQHQNQNFRGRTSLFVDWVSSGNASLLLTGVKVQDQGRYVCNCSSSAGTRLAFIRVSVDAPVKTVNLRQAENRLICSSDGIYPEPNLTWSTEPPSELVLQSSTLVQLTEQQLFNISSSLKVPDNDTDLTYVCTVRTRRNHEANRLENPEAAGRAQGMWIVAGVILVSVSTIAVPVFVEKCIKSRKSKRSRQQNIEEEEQAANGLISSQLEEEQVENGPISSQLKEQVENGPISNQLEEEQVENGPISSQLKEQVENGPISSQLKEQVENGPISNQLEEERPENGPISSQLEERSQNGPISSQR</sequence>
<keyword evidence="6 12" id="KW-0472">Membrane</keyword>
<evidence type="ECO:0000256" key="10">
    <source>
        <dbReference type="ARBA" id="ARBA00023319"/>
    </source>
</evidence>
<reference evidence="15" key="4">
    <citation type="submission" date="2025-09" db="UniProtKB">
        <authorList>
            <consortium name="Ensembl"/>
        </authorList>
    </citation>
    <scope>IDENTIFICATION</scope>
    <source>
        <strain evidence="15">JP 163 A</strain>
    </source>
</reference>
<evidence type="ECO:0000259" key="14">
    <source>
        <dbReference type="PROSITE" id="PS50835"/>
    </source>
</evidence>
<dbReference type="PANTHER" id="PTHR25466">
    <property type="entry name" value="T-LYMPHOCYTE ACTIVATION ANTIGEN"/>
    <property type="match status" value="1"/>
</dbReference>
<dbReference type="GO" id="GO:0009897">
    <property type="term" value="C:external side of plasma membrane"/>
    <property type="evidence" value="ECO:0007669"/>
    <property type="project" value="TreeGrafter"/>
</dbReference>
<keyword evidence="9" id="KW-0325">Glycoprotein</keyword>
<reference evidence="16" key="2">
    <citation type="journal article" date="2013" name="Nat. Genet.">
        <title>The genome of the platyfish, Xiphophorus maculatus, provides insights into evolutionary adaptation and several complex traits.</title>
        <authorList>
            <person name="Schartl M."/>
            <person name="Walter R.B."/>
            <person name="Shen Y."/>
            <person name="Garcia T."/>
            <person name="Catchen J."/>
            <person name="Amores A."/>
            <person name="Braasch I."/>
            <person name="Chalopin D."/>
            <person name="Volff J.N."/>
            <person name="Lesch K.P."/>
            <person name="Bisazza A."/>
            <person name="Minx P."/>
            <person name="Hillier L."/>
            <person name="Wilson R.K."/>
            <person name="Fuerstenberg S."/>
            <person name="Boore J."/>
            <person name="Searle S."/>
            <person name="Postlethwait J.H."/>
            <person name="Warren W.C."/>
        </authorList>
    </citation>
    <scope>NUCLEOTIDE SEQUENCE [LARGE SCALE GENOMIC DNA]</scope>
    <source>
        <strain evidence="16">JP 163 A</strain>
    </source>
</reference>
<dbReference type="Gene3D" id="2.60.40.10">
    <property type="entry name" value="Immunoglobulins"/>
    <property type="match status" value="2"/>
</dbReference>
<dbReference type="InterPro" id="IPR007110">
    <property type="entry name" value="Ig-like_dom"/>
</dbReference>
<feature type="chain" id="PRO_5017231976" description="Ig-like domain-containing protein" evidence="13">
    <location>
        <begin position="23"/>
        <end position="372"/>
    </location>
</feature>
<keyword evidence="8" id="KW-0675">Receptor</keyword>
<evidence type="ECO:0000256" key="12">
    <source>
        <dbReference type="SAM" id="Phobius"/>
    </source>
</evidence>
<evidence type="ECO:0000256" key="3">
    <source>
        <dbReference type="ARBA" id="ARBA00022692"/>
    </source>
</evidence>
<evidence type="ECO:0000313" key="16">
    <source>
        <dbReference type="Proteomes" id="UP000002852"/>
    </source>
</evidence>
<evidence type="ECO:0000256" key="6">
    <source>
        <dbReference type="ARBA" id="ARBA00023136"/>
    </source>
</evidence>
<dbReference type="InterPro" id="IPR013106">
    <property type="entry name" value="Ig_V-set"/>
</dbReference>
<evidence type="ECO:0000256" key="13">
    <source>
        <dbReference type="SAM" id="SignalP"/>
    </source>
</evidence>
<protein>
    <recommendedName>
        <fullName evidence="14">Ig-like domain-containing protein</fullName>
    </recommendedName>
</protein>
<dbReference type="SUPFAM" id="SSF48726">
    <property type="entry name" value="Immunoglobulin"/>
    <property type="match status" value="2"/>
</dbReference>
<dbReference type="Pfam" id="PF07686">
    <property type="entry name" value="V-set"/>
    <property type="match status" value="1"/>
</dbReference>
<evidence type="ECO:0000256" key="5">
    <source>
        <dbReference type="ARBA" id="ARBA00022989"/>
    </source>
</evidence>
<keyword evidence="5 12" id="KW-1133">Transmembrane helix</keyword>
<evidence type="ECO:0000313" key="15">
    <source>
        <dbReference type="Ensembl" id="ENSXMAP00000004723.2"/>
    </source>
</evidence>
<reference evidence="16" key="1">
    <citation type="submission" date="2012-01" db="EMBL/GenBank/DDBJ databases">
        <authorList>
            <person name="Walter R."/>
            <person name="Schartl M."/>
            <person name="Warren W."/>
        </authorList>
    </citation>
    <scope>NUCLEOTIDE SEQUENCE [LARGE SCALE GENOMIC DNA]</scope>
    <source>
        <strain evidence="16">JP 163 A</strain>
    </source>
</reference>
<feature type="signal peptide" evidence="13">
    <location>
        <begin position="1"/>
        <end position="22"/>
    </location>
</feature>
<organism evidence="15 16">
    <name type="scientific">Xiphophorus maculatus</name>
    <name type="common">Southern platyfish</name>
    <name type="synonym">Platypoecilus maculatus</name>
    <dbReference type="NCBI Taxonomy" id="8083"/>
    <lineage>
        <taxon>Eukaryota</taxon>
        <taxon>Metazoa</taxon>
        <taxon>Chordata</taxon>
        <taxon>Craniata</taxon>
        <taxon>Vertebrata</taxon>
        <taxon>Euteleostomi</taxon>
        <taxon>Actinopterygii</taxon>
        <taxon>Neopterygii</taxon>
        <taxon>Teleostei</taxon>
        <taxon>Neoteleostei</taxon>
        <taxon>Acanthomorphata</taxon>
        <taxon>Ovalentaria</taxon>
        <taxon>Atherinomorphae</taxon>
        <taxon>Cyprinodontiformes</taxon>
        <taxon>Poeciliidae</taxon>
        <taxon>Poeciliinae</taxon>
        <taxon>Xiphophorus</taxon>
    </lineage>
</organism>
<dbReference type="FunFam" id="2.60.40.10:FF:000142">
    <property type="entry name" value="V-set domain-containing T-cell activation inhibitor 1"/>
    <property type="match status" value="1"/>
</dbReference>
<dbReference type="GO" id="GO:0031295">
    <property type="term" value="P:T cell costimulation"/>
    <property type="evidence" value="ECO:0007669"/>
    <property type="project" value="TreeGrafter"/>
</dbReference>
<dbReference type="Proteomes" id="UP000002852">
    <property type="component" value="Unassembled WGS sequence"/>
</dbReference>
<feature type="region of interest" description="Disordered" evidence="11">
    <location>
        <begin position="256"/>
        <end position="290"/>
    </location>
</feature>
<dbReference type="GO" id="GO:0071222">
    <property type="term" value="P:cellular response to lipopolysaccharide"/>
    <property type="evidence" value="ECO:0007669"/>
    <property type="project" value="TreeGrafter"/>
</dbReference>
<evidence type="ECO:0000256" key="11">
    <source>
        <dbReference type="SAM" id="MobiDB-lite"/>
    </source>
</evidence>
<dbReference type="InterPro" id="IPR053896">
    <property type="entry name" value="BTN3A2-like_Ig-C"/>
</dbReference>
<dbReference type="PANTHER" id="PTHR25466:SF14">
    <property type="entry name" value="BUTYROPHILIN SUBFAMILY 2 MEMBER A2-LIKE-RELATED"/>
    <property type="match status" value="1"/>
</dbReference>
<dbReference type="Pfam" id="PF22705">
    <property type="entry name" value="C2-set_3"/>
    <property type="match status" value="1"/>
</dbReference>
<dbReference type="GO" id="GO:0042130">
    <property type="term" value="P:negative regulation of T cell proliferation"/>
    <property type="evidence" value="ECO:0007669"/>
    <property type="project" value="TreeGrafter"/>
</dbReference>
<comment type="subcellular location">
    <subcellularLocation>
        <location evidence="1">Cell membrane</location>
        <topology evidence="1">Single-pass type I membrane protein</topology>
    </subcellularLocation>
</comment>
<dbReference type="InterPro" id="IPR013783">
    <property type="entry name" value="Ig-like_fold"/>
</dbReference>
<feature type="domain" description="Ig-like" evidence="14">
    <location>
        <begin position="143"/>
        <end position="212"/>
    </location>
</feature>
<keyword evidence="2" id="KW-1003">Cell membrane</keyword>
<dbReference type="OMA" id="EQQLFNI"/>
<evidence type="ECO:0000256" key="7">
    <source>
        <dbReference type="ARBA" id="ARBA00023157"/>
    </source>
</evidence>
<dbReference type="InterPro" id="IPR036179">
    <property type="entry name" value="Ig-like_dom_sf"/>
</dbReference>
<dbReference type="PROSITE" id="PS50835">
    <property type="entry name" value="IG_LIKE"/>
    <property type="match status" value="2"/>
</dbReference>
<dbReference type="GeneTree" id="ENSGT00940000163670"/>
<reference evidence="15" key="3">
    <citation type="submission" date="2025-08" db="UniProtKB">
        <authorList>
            <consortium name="Ensembl"/>
        </authorList>
    </citation>
    <scope>IDENTIFICATION</scope>
    <source>
        <strain evidence="15">JP 163 A</strain>
    </source>
</reference>
<dbReference type="eggNOG" id="ENOG502S3IN">
    <property type="taxonomic scope" value="Eukaryota"/>
</dbReference>
<dbReference type="GO" id="GO:0042102">
    <property type="term" value="P:positive regulation of T cell proliferation"/>
    <property type="evidence" value="ECO:0007669"/>
    <property type="project" value="TreeGrafter"/>
</dbReference>
<keyword evidence="4 13" id="KW-0732">Signal</keyword>
<evidence type="ECO:0000256" key="8">
    <source>
        <dbReference type="ARBA" id="ARBA00023170"/>
    </source>
</evidence>
<dbReference type="InParanoid" id="M3ZR80"/>
<dbReference type="InterPro" id="IPR051713">
    <property type="entry name" value="T-cell_Activation_Regulation"/>
</dbReference>
<accession>M3ZR80</accession>
<evidence type="ECO:0000256" key="2">
    <source>
        <dbReference type="ARBA" id="ARBA00022475"/>
    </source>
</evidence>
<name>M3ZR80_XIPMA</name>
<keyword evidence="16" id="KW-1185">Reference proteome</keyword>
<keyword evidence="10" id="KW-0393">Immunoglobulin domain</keyword>
<evidence type="ECO:0000256" key="1">
    <source>
        <dbReference type="ARBA" id="ARBA00004251"/>
    </source>
</evidence>
<proteinExistence type="predicted"/>
<evidence type="ECO:0000256" key="4">
    <source>
        <dbReference type="ARBA" id="ARBA00022729"/>
    </source>
</evidence>
<dbReference type="GO" id="GO:0006955">
    <property type="term" value="P:immune response"/>
    <property type="evidence" value="ECO:0007669"/>
    <property type="project" value="TreeGrafter"/>
</dbReference>
<feature type="transmembrane region" description="Helical" evidence="12">
    <location>
        <begin position="225"/>
        <end position="246"/>
    </location>
</feature>
<feature type="compositionally biased region" description="Polar residues" evidence="11">
    <location>
        <begin position="354"/>
        <end position="372"/>
    </location>
</feature>
<keyword evidence="7" id="KW-1015">Disulfide bond</keyword>
<dbReference type="GO" id="GO:0007166">
    <property type="term" value="P:cell surface receptor signaling pathway"/>
    <property type="evidence" value="ECO:0007669"/>
    <property type="project" value="TreeGrafter"/>
</dbReference>
<dbReference type="Ensembl" id="ENSXMAT00000004728.2">
    <property type="protein sequence ID" value="ENSXMAP00000004723.2"/>
    <property type="gene ID" value="ENSXMAG00000004733.2"/>
</dbReference>
<feature type="region of interest" description="Disordered" evidence="11">
    <location>
        <begin position="307"/>
        <end position="372"/>
    </location>
</feature>
<keyword evidence="3 12" id="KW-0812">Transmembrane</keyword>
<evidence type="ECO:0000256" key="9">
    <source>
        <dbReference type="ARBA" id="ARBA00023180"/>
    </source>
</evidence>
<feature type="domain" description="Ig-like" evidence="14">
    <location>
        <begin position="21"/>
        <end position="126"/>
    </location>
</feature>